<comment type="caution">
    <text evidence="13">The sequence shown here is derived from an EMBL/GenBank/DDBJ whole genome shotgun (WGS) entry which is preliminary data.</text>
</comment>
<evidence type="ECO:0000256" key="5">
    <source>
        <dbReference type="ARBA" id="ARBA00023077"/>
    </source>
</evidence>
<dbReference type="InterPro" id="IPR036942">
    <property type="entry name" value="Beta-barrel_TonB_sf"/>
</dbReference>
<sequence length="899" mass="98421">MASFNVRNAVRFALGAGMAAAMTAPAAVAQEEEGARELDRVQVTGSRISRTQLEGATPVVTIDREDLDGRGYQNVADVLRNTSFNTAGSFREDSGTTWQGQATLNLRGIGSNRTLVLLNGRRMPGSPVMDGQTQNLNAIPFAAVERIEVLSDGASAIYGSDAIGGVVNVILRSDYEGVEISARTTFNERDGGEENSMSVIGGASGPRGNITFGLEWDETDIIFSRDRHFFAAEDFNEPGGNDWAEVTGLSEAARNILGADGVMRPMVDGDCSVYGDNYPDTIWDLGGGDTACGYNHTASSAGSAALDRTSVFLDANYEINPDIDFYARANHMRVESFGRYAAAAGAFAWNGPALAEEQLEDGQTLTELNPGDQVWYRFDNTGPSRDSYQNDYQTDLQFGFEGRAGALDWEVGYQYNMYDMHEWGTGYVNTLGLDAAGDAGWDPRQPDQEQFSELVDDMTDNANRRSQATFQRVDFGLQFDGPDLTGGPMAFFVGGEYFEQDYTDVTAAQAEADNILGTAGGSSGGSRDVSAVYGETVLPLTDTVELDFALRYDDYSDFGDNVSGKIGARWQPNRNFILRGSASQGFRAPSLDNLFQAPSQGFAFAQDIPRCIADGNDIATCAEAPTTQTETFTASNEDLEAEESTQFMIGTVFDFSDFMEGDLSLSIDYYNIEIDNQITSVSTQDAFWLEYLGQMDTIDGVSIERAGGGGPGNTPTRAEVGPINYEDFDTSGLDFNVRYGTELGNFGRLTANVNLNYVLEYNSRYLIQSEKQDFTDVTQPEWRADSQLNWRYGDHGVTLSTMYIPGRCVSSVLDESTIETEEFFATCATDGETGEDRELGGWVHHNLTYDWHTPWDGRVTVGVNNLTDKDPALNRNKEFSNDLYPFVGRQYVLGYTQNF</sequence>
<dbReference type="SUPFAM" id="SSF56935">
    <property type="entry name" value="Porins"/>
    <property type="match status" value="1"/>
</dbReference>
<evidence type="ECO:0000256" key="3">
    <source>
        <dbReference type="ARBA" id="ARBA00022452"/>
    </source>
</evidence>
<name>A0ABT1G4B7_9GAMM</name>
<evidence type="ECO:0000256" key="1">
    <source>
        <dbReference type="ARBA" id="ARBA00004571"/>
    </source>
</evidence>
<dbReference type="RefSeq" id="WP_253443909.1">
    <property type="nucleotide sequence ID" value="NZ_JALJYF010000001.1"/>
</dbReference>
<dbReference type="InterPro" id="IPR037066">
    <property type="entry name" value="Plug_dom_sf"/>
</dbReference>
<keyword evidence="3 8" id="KW-1134">Transmembrane beta strand</keyword>
<evidence type="ECO:0000313" key="14">
    <source>
        <dbReference type="Proteomes" id="UP001523550"/>
    </source>
</evidence>
<keyword evidence="10" id="KW-0732">Signal</keyword>
<dbReference type="InterPro" id="IPR012910">
    <property type="entry name" value="Plug_dom"/>
</dbReference>
<evidence type="ECO:0000256" key="7">
    <source>
        <dbReference type="ARBA" id="ARBA00023237"/>
    </source>
</evidence>
<reference evidence="13 14" key="1">
    <citation type="submission" date="2022-03" db="EMBL/GenBank/DDBJ databases">
        <title>Genomic Encyclopedia of Type Strains, Phase III (KMG-III): the genomes of soil and plant-associated and newly described type strains.</title>
        <authorList>
            <person name="Whitman W."/>
        </authorList>
    </citation>
    <scope>NUCLEOTIDE SEQUENCE [LARGE SCALE GENOMIC DNA]</scope>
    <source>
        <strain evidence="13 14">BSker1</strain>
    </source>
</reference>
<keyword evidence="5 9" id="KW-0798">TonB box</keyword>
<organism evidence="13 14">
    <name type="scientific">Natronospira proteinivora</name>
    <dbReference type="NCBI Taxonomy" id="1807133"/>
    <lineage>
        <taxon>Bacteria</taxon>
        <taxon>Pseudomonadati</taxon>
        <taxon>Pseudomonadota</taxon>
        <taxon>Gammaproteobacteria</taxon>
        <taxon>Natronospirales</taxon>
        <taxon>Natronospiraceae</taxon>
        <taxon>Natronospira</taxon>
    </lineage>
</organism>
<evidence type="ECO:0000259" key="11">
    <source>
        <dbReference type="Pfam" id="PF00593"/>
    </source>
</evidence>
<evidence type="ECO:0000256" key="2">
    <source>
        <dbReference type="ARBA" id="ARBA00022448"/>
    </source>
</evidence>
<gene>
    <name evidence="13" type="ORF">J2T60_000102</name>
</gene>
<dbReference type="Pfam" id="PF00593">
    <property type="entry name" value="TonB_dep_Rec_b-barrel"/>
    <property type="match status" value="1"/>
</dbReference>
<protein>
    <submittedName>
        <fullName evidence="13">Iron complex outermembrane receptor protein</fullName>
    </submittedName>
</protein>
<comment type="similarity">
    <text evidence="8 9">Belongs to the TonB-dependent receptor family.</text>
</comment>
<evidence type="ECO:0000256" key="8">
    <source>
        <dbReference type="PROSITE-ProRule" id="PRU01360"/>
    </source>
</evidence>
<dbReference type="PANTHER" id="PTHR47234:SF2">
    <property type="entry name" value="TONB-DEPENDENT RECEPTOR"/>
    <property type="match status" value="1"/>
</dbReference>
<evidence type="ECO:0000313" key="13">
    <source>
        <dbReference type="EMBL" id="MCP1726137.1"/>
    </source>
</evidence>
<evidence type="ECO:0000259" key="12">
    <source>
        <dbReference type="Pfam" id="PF07715"/>
    </source>
</evidence>
<proteinExistence type="inferred from homology"/>
<dbReference type="PROSITE" id="PS52016">
    <property type="entry name" value="TONB_DEPENDENT_REC_3"/>
    <property type="match status" value="1"/>
</dbReference>
<dbReference type="Proteomes" id="UP001523550">
    <property type="component" value="Unassembled WGS sequence"/>
</dbReference>
<comment type="subcellular location">
    <subcellularLocation>
        <location evidence="1 8">Cell outer membrane</location>
        <topology evidence="1 8">Multi-pass membrane protein</topology>
    </subcellularLocation>
</comment>
<accession>A0ABT1G4B7</accession>
<keyword evidence="4 8" id="KW-0812">Transmembrane</keyword>
<dbReference type="EMBL" id="JALJYF010000001">
    <property type="protein sequence ID" value="MCP1726137.1"/>
    <property type="molecule type" value="Genomic_DNA"/>
</dbReference>
<dbReference type="Gene3D" id="2.40.170.20">
    <property type="entry name" value="TonB-dependent receptor, beta-barrel domain"/>
    <property type="match status" value="1"/>
</dbReference>
<evidence type="ECO:0000256" key="10">
    <source>
        <dbReference type="SAM" id="SignalP"/>
    </source>
</evidence>
<dbReference type="CDD" id="cd01347">
    <property type="entry name" value="ligand_gated_channel"/>
    <property type="match status" value="1"/>
</dbReference>
<evidence type="ECO:0000256" key="4">
    <source>
        <dbReference type="ARBA" id="ARBA00022692"/>
    </source>
</evidence>
<keyword evidence="13" id="KW-0675">Receptor</keyword>
<feature type="domain" description="TonB-dependent receptor-like beta-barrel" evidence="11">
    <location>
        <begin position="376"/>
        <end position="866"/>
    </location>
</feature>
<dbReference type="InterPro" id="IPR000531">
    <property type="entry name" value="Beta-barrel_TonB"/>
</dbReference>
<keyword evidence="7 8" id="KW-0998">Cell outer membrane</keyword>
<keyword evidence="2 8" id="KW-0813">Transport</keyword>
<dbReference type="Pfam" id="PF07715">
    <property type="entry name" value="Plug"/>
    <property type="match status" value="1"/>
</dbReference>
<feature type="signal peptide" evidence="10">
    <location>
        <begin position="1"/>
        <end position="29"/>
    </location>
</feature>
<evidence type="ECO:0000256" key="9">
    <source>
        <dbReference type="RuleBase" id="RU003357"/>
    </source>
</evidence>
<dbReference type="InterPro" id="IPR039426">
    <property type="entry name" value="TonB-dep_rcpt-like"/>
</dbReference>
<keyword evidence="14" id="KW-1185">Reference proteome</keyword>
<feature type="domain" description="TonB-dependent receptor plug" evidence="12">
    <location>
        <begin position="54"/>
        <end position="166"/>
    </location>
</feature>
<dbReference type="PANTHER" id="PTHR47234">
    <property type="match status" value="1"/>
</dbReference>
<evidence type="ECO:0000256" key="6">
    <source>
        <dbReference type="ARBA" id="ARBA00023136"/>
    </source>
</evidence>
<keyword evidence="6 8" id="KW-0472">Membrane</keyword>
<feature type="chain" id="PRO_5045446156" evidence="10">
    <location>
        <begin position="30"/>
        <end position="899"/>
    </location>
</feature>
<dbReference type="Gene3D" id="2.170.130.10">
    <property type="entry name" value="TonB-dependent receptor, plug domain"/>
    <property type="match status" value="1"/>
</dbReference>